<dbReference type="Gene3D" id="3.30.2320.80">
    <property type="match status" value="1"/>
</dbReference>
<dbReference type="EMBL" id="JAGGLG010000019">
    <property type="protein sequence ID" value="MBP2018896.1"/>
    <property type="molecule type" value="Genomic_DNA"/>
</dbReference>
<dbReference type="Proteomes" id="UP001519289">
    <property type="component" value="Unassembled WGS sequence"/>
</dbReference>
<evidence type="ECO:0000256" key="4">
    <source>
        <dbReference type="HAMAP-Rule" id="MF_00213"/>
    </source>
</evidence>
<proteinExistence type="inferred from homology"/>
<feature type="binding site" evidence="4">
    <location>
        <position position="2"/>
    </location>
    <ligand>
        <name>Ni(2+)</name>
        <dbReference type="ChEBI" id="CHEBI:49786"/>
    </ligand>
</feature>
<organism evidence="5 6">
    <name type="scientific">Symbiobacterium terraclitae</name>
    <dbReference type="NCBI Taxonomy" id="557451"/>
    <lineage>
        <taxon>Bacteria</taxon>
        <taxon>Bacillati</taxon>
        <taxon>Bacillota</taxon>
        <taxon>Clostridia</taxon>
        <taxon>Eubacteriales</taxon>
        <taxon>Symbiobacteriaceae</taxon>
        <taxon>Symbiobacterium</taxon>
    </lineage>
</organism>
<feature type="binding site" evidence="4">
    <location>
        <position position="75"/>
    </location>
    <ligand>
        <name>Zn(2+)</name>
        <dbReference type="ChEBI" id="CHEBI:29105"/>
    </ligand>
</feature>
<dbReference type="PIRSF" id="PIRSF004761">
    <property type="entry name" value="Hydrgn_mat_HypA"/>
    <property type="match status" value="1"/>
</dbReference>
<comment type="caution">
    <text evidence="5">The sequence shown here is derived from an EMBL/GenBank/DDBJ whole genome shotgun (WGS) entry which is preliminary data.</text>
</comment>
<comment type="similarity">
    <text evidence="4">Belongs to the HypA/HybF family.</text>
</comment>
<evidence type="ECO:0000256" key="2">
    <source>
        <dbReference type="ARBA" id="ARBA00022723"/>
    </source>
</evidence>
<dbReference type="InterPro" id="IPR000688">
    <property type="entry name" value="HypA/HybF"/>
</dbReference>
<keyword evidence="3 4" id="KW-0862">Zinc</keyword>
<reference evidence="5 6" key="1">
    <citation type="submission" date="2021-03" db="EMBL/GenBank/DDBJ databases">
        <title>Genomic Encyclopedia of Type Strains, Phase IV (KMG-IV): sequencing the most valuable type-strain genomes for metagenomic binning, comparative biology and taxonomic classification.</title>
        <authorList>
            <person name="Goeker M."/>
        </authorList>
    </citation>
    <scope>NUCLEOTIDE SEQUENCE [LARGE SCALE GENOMIC DNA]</scope>
    <source>
        <strain evidence="5 6">DSM 27138</strain>
    </source>
</reference>
<evidence type="ECO:0000313" key="5">
    <source>
        <dbReference type="EMBL" id="MBP2018896.1"/>
    </source>
</evidence>
<evidence type="ECO:0000256" key="1">
    <source>
        <dbReference type="ARBA" id="ARBA00022596"/>
    </source>
</evidence>
<gene>
    <name evidence="4" type="primary">hypA</name>
    <name evidence="5" type="ORF">J2Z79_002311</name>
</gene>
<feature type="binding site" evidence="4">
    <location>
        <position position="94"/>
    </location>
    <ligand>
        <name>Zn(2+)</name>
        <dbReference type="ChEBI" id="CHEBI:29105"/>
    </ligand>
</feature>
<comment type="function">
    <text evidence="4">Involved in the maturation of [NiFe] hydrogenases. Required for nickel insertion into the metal center of the hydrogenase.</text>
</comment>
<dbReference type="RefSeq" id="WP_209467020.1">
    <property type="nucleotide sequence ID" value="NZ_JAGGLG010000019.1"/>
</dbReference>
<evidence type="ECO:0000313" key="6">
    <source>
        <dbReference type="Proteomes" id="UP001519289"/>
    </source>
</evidence>
<sequence length="114" mass="11973">MHELGLAENVIAAVGSDARRRGFTRVSRVTLRVGEWSAVLPDSLEAGFHLLASLEGDLFAGTELRIEREPARGICTACGSTFPAGRTGLVCPACGGPGRLESGVELEIASYEGE</sequence>
<accession>A0ABS4JTM7</accession>
<feature type="binding site" evidence="4">
    <location>
        <position position="91"/>
    </location>
    <ligand>
        <name>Zn(2+)</name>
        <dbReference type="ChEBI" id="CHEBI:29105"/>
    </ligand>
</feature>
<keyword evidence="2 4" id="KW-0479">Metal-binding</keyword>
<feature type="binding site" evidence="4">
    <location>
        <position position="78"/>
    </location>
    <ligand>
        <name>Zn(2+)</name>
        <dbReference type="ChEBI" id="CHEBI:29105"/>
    </ligand>
</feature>
<dbReference type="PANTHER" id="PTHR34535:SF3">
    <property type="entry name" value="HYDROGENASE MATURATION FACTOR HYPA"/>
    <property type="match status" value="1"/>
</dbReference>
<dbReference type="HAMAP" id="MF_00213">
    <property type="entry name" value="HypA_HybF"/>
    <property type="match status" value="1"/>
</dbReference>
<name>A0ABS4JTM7_9FIRM</name>
<dbReference type="Pfam" id="PF01155">
    <property type="entry name" value="HypA"/>
    <property type="match status" value="1"/>
</dbReference>
<keyword evidence="1 4" id="KW-0533">Nickel</keyword>
<keyword evidence="6" id="KW-1185">Reference proteome</keyword>
<evidence type="ECO:0000256" key="3">
    <source>
        <dbReference type="ARBA" id="ARBA00022833"/>
    </source>
</evidence>
<protein>
    <recommendedName>
        <fullName evidence="4">Hydrogenase maturation factor HypA</fullName>
    </recommendedName>
</protein>
<dbReference type="PANTHER" id="PTHR34535">
    <property type="entry name" value="HYDROGENASE MATURATION FACTOR HYPA"/>
    <property type="match status" value="1"/>
</dbReference>